<sequence>MANRPFRKLDDLTDRLLAGRLEPKQLRELERVLNGNPEAQQRLLDQCQFHALLTFDQRAQELVEEVVAQRTSQQVAVGNSAALVHASLPTGQSLLRSVLFAAGIAATVGIVVLSTLTLLRPTVDMGPIASRSTGDESVLPKVSAVKIGNHTTQLSLSKIGLVTLQGPSDFELIGPRRARLTKGRIKFRVTDIGGRGFVVETPDGEITDLGTEFGVDVGSRDGTGLVVFEGEVDLRVPTQTRTASPVAGHQRRLVGGEGVFFTRGGRVDRIMSIFTKDDVTFSCRYEPSKGNSPVIIDARDNLRTSDTLQFYEIVPDGMREDARAYVDRPAHQWNGVGKGGMPSYLTGADYVKPFNNDKLRTNFQLQITLSVPSQVYVFFDDRLNPPEWLMADFEDTGDDIGIDMGPWRSGGRLYNAESGRGPGKSIDGALSIWRRREVVEGKVVFGPNQGKPHSTMYGICAVAVEQGE</sequence>
<evidence type="ECO:0000256" key="1">
    <source>
        <dbReference type="SAM" id="Phobius"/>
    </source>
</evidence>
<dbReference type="EMBL" id="JAMXLR010000038">
    <property type="protein sequence ID" value="MCO6044675.1"/>
    <property type="molecule type" value="Genomic_DNA"/>
</dbReference>
<dbReference type="GO" id="GO:0016989">
    <property type="term" value="F:sigma factor antagonist activity"/>
    <property type="evidence" value="ECO:0007669"/>
    <property type="project" value="TreeGrafter"/>
</dbReference>
<organism evidence="3 4">
    <name type="scientific">Aeoliella straminimaris</name>
    <dbReference type="NCBI Taxonomy" id="2954799"/>
    <lineage>
        <taxon>Bacteria</taxon>
        <taxon>Pseudomonadati</taxon>
        <taxon>Planctomycetota</taxon>
        <taxon>Planctomycetia</taxon>
        <taxon>Pirellulales</taxon>
        <taxon>Lacipirellulaceae</taxon>
        <taxon>Aeoliella</taxon>
    </lineage>
</organism>
<evidence type="ECO:0000313" key="4">
    <source>
        <dbReference type="Proteomes" id="UP001155241"/>
    </source>
</evidence>
<dbReference type="AlphaFoldDB" id="A0A9X2F961"/>
<name>A0A9X2F961_9BACT</name>
<protein>
    <submittedName>
        <fullName evidence="3">FecR domain-containing protein</fullName>
    </submittedName>
</protein>
<dbReference type="Proteomes" id="UP001155241">
    <property type="component" value="Unassembled WGS sequence"/>
</dbReference>
<dbReference type="InterPro" id="IPR012373">
    <property type="entry name" value="Ferrdict_sens_TM"/>
</dbReference>
<gene>
    <name evidence="3" type="ORF">NG895_12225</name>
</gene>
<feature type="domain" description="FecR protein" evidence="2">
    <location>
        <begin position="177"/>
        <end position="232"/>
    </location>
</feature>
<reference evidence="3" key="1">
    <citation type="submission" date="2022-06" db="EMBL/GenBank/DDBJ databases">
        <title>Aeoliella straminimaris, a novel planctomycete from sediments.</title>
        <authorList>
            <person name="Vitorino I.R."/>
            <person name="Lage O.M."/>
        </authorList>
    </citation>
    <scope>NUCLEOTIDE SEQUENCE</scope>
    <source>
        <strain evidence="3">ICT_H6.2</strain>
    </source>
</reference>
<dbReference type="InterPro" id="IPR006860">
    <property type="entry name" value="FecR"/>
</dbReference>
<dbReference type="Gene3D" id="2.60.120.1440">
    <property type="match status" value="1"/>
</dbReference>
<dbReference type="RefSeq" id="WP_252852791.1">
    <property type="nucleotide sequence ID" value="NZ_JAMXLR010000038.1"/>
</dbReference>
<proteinExistence type="predicted"/>
<evidence type="ECO:0000313" key="3">
    <source>
        <dbReference type="EMBL" id="MCO6044675.1"/>
    </source>
</evidence>
<dbReference type="Pfam" id="PF04773">
    <property type="entry name" value="FecR"/>
    <property type="match status" value="1"/>
</dbReference>
<comment type="caution">
    <text evidence="3">The sequence shown here is derived from an EMBL/GenBank/DDBJ whole genome shotgun (WGS) entry which is preliminary data.</text>
</comment>
<keyword evidence="1" id="KW-0812">Transmembrane</keyword>
<feature type="transmembrane region" description="Helical" evidence="1">
    <location>
        <begin position="98"/>
        <end position="119"/>
    </location>
</feature>
<keyword evidence="1" id="KW-1133">Transmembrane helix</keyword>
<keyword evidence="1" id="KW-0472">Membrane</keyword>
<dbReference type="PANTHER" id="PTHR30273:SF2">
    <property type="entry name" value="PROTEIN FECR"/>
    <property type="match status" value="1"/>
</dbReference>
<keyword evidence="4" id="KW-1185">Reference proteome</keyword>
<dbReference type="PANTHER" id="PTHR30273">
    <property type="entry name" value="PERIPLASMIC SIGNAL SENSOR AND SIGMA FACTOR ACTIVATOR FECR-RELATED"/>
    <property type="match status" value="1"/>
</dbReference>
<evidence type="ECO:0000259" key="2">
    <source>
        <dbReference type="Pfam" id="PF04773"/>
    </source>
</evidence>
<accession>A0A9X2F961</accession>